<gene>
    <name evidence="3" type="ORF">HMPREF0860_1048</name>
    <name evidence="2" type="ORF">HMPREF1325_1848</name>
</gene>
<keyword evidence="5" id="KW-1185">Reference proteome</keyword>
<dbReference type="RefSeq" id="WP_021329144.1">
    <property type="nucleotide sequence ID" value="NZ_AUZJ01000002.1"/>
</dbReference>
<dbReference type="AlphaFoldDB" id="U2MMH2"/>
<dbReference type="STRING" id="1125725.HMPREF1325_1848"/>
<feature type="coiled-coil region" evidence="1">
    <location>
        <begin position="152"/>
        <end position="197"/>
    </location>
</feature>
<keyword evidence="1" id="KW-0175">Coiled coil</keyword>
<dbReference type="eggNOG" id="ENOG50320XN">
    <property type="taxonomic scope" value="Bacteria"/>
</dbReference>
<proteinExistence type="predicted"/>
<evidence type="ECO:0008006" key="6">
    <source>
        <dbReference type="Google" id="ProtNLM"/>
    </source>
</evidence>
<dbReference type="Proteomes" id="UP000016412">
    <property type="component" value="Unassembled WGS sequence"/>
</dbReference>
<name>U2MMH2_TRESO</name>
<dbReference type="Proteomes" id="UP000016646">
    <property type="component" value="Unassembled WGS sequence"/>
</dbReference>
<dbReference type="PATRIC" id="fig|1125725.3.peg.104"/>
<evidence type="ECO:0000313" key="3">
    <source>
        <dbReference type="EMBL" id="ERK00444.1"/>
    </source>
</evidence>
<dbReference type="EMBL" id="AVQI01000067">
    <property type="protein sequence ID" value="ERK00444.1"/>
    <property type="molecule type" value="Genomic_DNA"/>
</dbReference>
<dbReference type="EMBL" id="AUZJ01000002">
    <property type="protein sequence ID" value="ERF61880.1"/>
    <property type="molecule type" value="Genomic_DNA"/>
</dbReference>
<evidence type="ECO:0000313" key="4">
    <source>
        <dbReference type="Proteomes" id="UP000016412"/>
    </source>
</evidence>
<evidence type="ECO:0000313" key="2">
    <source>
        <dbReference type="EMBL" id="ERF61880.1"/>
    </source>
</evidence>
<protein>
    <recommendedName>
        <fullName evidence="6">PF11300 domain protein</fullName>
    </recommendedName>
</protein>
<evidence type="ECO:0000256" key="1">
    <source>
        <dbReference type="SAM" id="Coils"/>
    </source>
</evidence>
<evidence type="ECO:0000313" key="5">
    <source>
        <dbReference type="Proteomes" id="UP000016646"/>
    </source>
</evidence>
<comment type="caution">
    <text evidence="2">The sequence shown here is derived from an EMBL/GenBank/DDBJ whole genome shotgun (WGS) entry which is preliminary data.</text>
</comment>
<reference evidence="4 5" key="1">
    <citation type="submission" date="2013-08" db="EMBL/GenBank/DDBJ databases">
        <authorList>
            <person name="Durkin A.S."/>
            <person name="Haft D.R."/>
            <person name="McCorrison J."/>
            <person name="Torralba M."/>
            <person name="Gillis M."/>
            <person name="Haft D.H."/>
            <person name="Methe B."/>
            <person name="Sutton G."/>
            <person name="Nelson K.E."/>
        </authorList>
    </citation>
    <scope>NUCLEOTIDE SEQUENCE [LARGE SCALE GENOMIC DNA]</scope>
    <source>
        <strain evidence="3 5">ATCC 35536</strain>
        <strain evidence="2 4">VPI DR56BR1116</strain>
    </source>
</reference>
<sequence>MGRKPLEKDYDATVMDGALVLHKEEELTIQKADELYLAGQEYDELRLIKETQSLLKLAKDSVVGAGEKLILLKAHGGHGNFGFICQKVGIEQRTANRYMKLARIFGKFDKLSNLPASKLNALELLSSDQLEKIDNGDEISGITLEGIAAMTESEVREEVKRIQAEMTAQQEDHQKKVEALEKVVRQKEGKISDMEMELAGRQPPTKEDIAQAKLDEKRKPLFTAIMSGIEDLSVAIDRVEDICRTDDVQLDQLTRLARSFDSEMSLLKEKLDTLDEALNAACPIKEDVPCTSNTPNK</sequence>
<organism evidence="2 4">
    <name type="scientific">Treponema socranskii subsp. socranskii VPI DR56BR1116 = ATCC 35536</name>
    <dbReference type="NCBI Taxonomy" id="1125725"/>
    <lineage>
        <taxon>Bacteria</taxon>
        <taxon>Pseudomonadati</taxon>
        <taxon>Spirochaetota</taxon>
        <taxon>Spirochaetia</taxon>
        <taxon>Spirochaetales</taxon>
        <taxon>Treponemataceae</taxon>
        <taxon>Treponema</taxon>
    </lineage>
</organism>
<dbReference type="OrthoDB" id="1690026at2"/>
<accession>U2MMH2</accession>